<name>A0ABQ8WS39_PENCH</name>
<proteinExistence type="predicted"/>
<evidence type="ECO:0000313" key="1">
    <source>
        <dbReference type="EMBL" id="KAJ5275498.1"/>
    </source>
</evidence>
<sequence>RLVNISKYNKEEEPISKYSILSEIRLLSIKISLFISVLAEEAIIITENYKRDLYSKLLYLL</sequence>
<protein>
    <submittedName>
        <fullName evidence="1">Uncharacterized protein</fullName>
    </submittedName>
</protein>
<organism evidence="1 2">
    <name type="scientific">Penicillium chrysogenum</name>
    <name type="common">Penicillium notatum</name>
    <dbReference type="NCBI Taxonomy" id="5076"/>
    <lineage>
        <taxon>Eukaryota</taxon>
        <taxon>Fungi</taxon>
        <taxon>Dikarya</taxon>
        <taxon>Ascomycota</taxon>
        <taxon>Pezizomycotina</taxon>
        <taxon>Eurotiomycetes</taxon>
        <taxon>Eurotiomycetidae</taxon>
        <taxon>Eurotiales</taxon>
        <taxon>Aspergillaceae</taxon>
        <taxon>Penicillium</taxon>
        <taxon>Penicillium chrysogenum species complex</taxon>
    </lineage>
</organism>
<comment type="caution">
    <text evidence="1">The sequence shown here is derived from an EMBL/GenBank/DDBJ whole genome shotgun (WGS) entry which is preliminary data.</text>
</comment>
<dbReference type="Proteomes" id="UP001220256">
    <property type="component" value="Unassembled WGS sequence"/>
</dbReference>
<keyword evidence="2" id="KW-1185">Reference proteome</keyword>
<evidence type="ECO:0000313" key="2">
    <source>
        <dbReference type="Proteomes" id="UP001220256"/>
    </source>
</evidence>
<dbReference type="EMBL" id="JAPVEB010000002">
    <property type="protein sequence ID" value="KAJ5275498.1"/>
    <property type="molecule type" value="Genomic_DNA"/>
</dbReference>
<gene>
    <name evidence="1" type="ORF">N7505_004043</name>
</gene>
<reference evidence="1 2" key="1">
    <citation type="journal article" date="2023" name="IMA Fungus">
        <title>Comparative genomic study of the Penicillium genus elucidates a diverse pangenome and 15 lateral gene transfer events.</title>
        <authorList>
            <person name="Petersen C."/>
            <person name="Sorensen T."/>
            <person name="Nielsen M.R."/>
            <person name="Sondergaard T.E."/>
            <person name="Sorensen J.L."/>
            <person name="Fitzpatrick D.A."/>
            <person name="Frisvad J.C."/>
            <person name="Nielsen K.L."/>
        </authorList>
    </citation>
    <scope>NUCLEOTIDE SEQUENCE [LARGE SCALE GENOMIC DNA]</scope>
    <source>
        <strain evidence="1 2">IBT 3361</strain>
    </source>
</reference>
<feature type="non-terminal residue" evidence="1">
    <location>
        <position position="1"/>
    </location>
</feature>
<accession>A0ABQ8WS39</accession>